<protein>
    <submittedName>
        <fullName evidence="2">Alkylhydroperoxidase AhpD family core domain-containing protein</fullName>
    </submittedName>
</protein>
<dbReference type="STRING" id="285676.GA0070561_5020"/>
<dbReference type="NCBIfam" id="TIGR00778">
    <property type="entry name" value="ahpD_dom"/>
    <property type="match status" value="1"/>
</dbReference>
<accession>A0A1C4Z7M5</accession>
<evidence type="ECO:0000259" key="1">
    <source>
        <dbReference type="Pfam" id="PF02627"/>
    </source>
</evidence>
<gene>
    <name evidence="2" type="ORF">GA0070561_5020</name>
</gene>
<dbReference type="AlphaFoldDB" id="A0A1C4Z7M5"/>
<dbReference type="RefSeq" id="WP_208603835.1">
    <property type="nucleotide sequence ID" value="NZ_FMCR01000005.1"/>
</dbReference>
<feature type="domain" description="Carboxymuconolactone decarboxylase-like" evidence="1">
    <location>
        <begin position="34"/>
        <end position="100"/>
    </location>
</feature>
<sequence>MDTRIQNVRLNATSNEQLMALANAGAAAFGHTAKLQVDQALAQLLRLRVAQINNCSYCLLVHHAAARTAEIPPSKVETLSAWWETHLFTEEERAALAYTEALTRAADATVNNRVQEAHERMTTHFTAEEILEIVAVVINMNIWTRLKLAEGAMPTMAPHV</sequence>
<name>A0A1C4Z7M5_9ACTN</name>
<dbReference type="InterPro" id="IPR029032">
    <property type="entry name" value="AhpD-like"/>
</dbReference>
<evidence type="ECO:0000313" key="3">
    <source>
        <dbReference type="Proteomes" id="UP000198864"/>
    </source>
</evidence>
<dbReference type="Pfam" id="PF02627">
    <property type="entry name" value="CMD"/>
    <property type="match status" value="1"/>
</dbReference>
<dbReference type="PANTHER" id="PTHR35446">
    <property type="entry name" value="SI:CH211-175M2.5"/>
    <property type="match status" value="1"/>
</dbReference>
<dbReference type="GO" id="GO:0051920">
    <property type="term" value="F:peroxiredoxin activity"/>
    <property type="evidence" value="ECO:0007669"/>
    <property type="project" value="InterPro"/>
</dbReference>
<proteinExistence type="predicted"/>
<keyword evidence="2" id="KW-0575">Peroxidase</keyword>
<dbReference type="EMBL" id="FMCR01000005">
    <property type="protein sequence ID" value="SCF28874.1"/>
    <property type="molecule type" value="Genomic_DNA"/>
</dbReference>
<dbReference type="SUPFAM" id="SSF69118">
    <property type="entry name" value="AhpD-like"/>
    <property type="match status" value="1"/>
</dbReference>
<organism evidence="2 3">
    <name type="scientific">Micromonospora saelicesensis</name>
    <dbReference type="NCBI Taxonomy" id="285676"/>
    <lineage>
        <taxon>Bacteria</taxon>
        <taxon>Bacillati</taxon>
        <taxon>Actinomycetota</taxon>
        <taxon>Actinomycetes</taxon>
        <taxon>Micromonosporales</taxon>
        <taxon>Micromonosporaceae</taxon>
        <taxon>Micromonospora</taxon>
    </lineage>
</organism>
<reference evidence="2 3" key="1">
    <citation type="submission" date="2016-06" db="EMBL/GenBank/DDBJ databases">
        <authorList>
            <person name="Kjaerup R.B."/>
            <person name="Dalgaard T.S."/>
            <person name="Juul-Madsen H.R."/>
        </authorList>
    </citation>
    <scope>NUCLEOTIDE SEQUENCE [LARGE SCALE GENOMIC DNA]</scope>
    <source>
        <strain evidence="2 3">DSM 44871</strain>
    </source>
</reference>
<dbReference type="PANTHER" id="PTHR35446:SF2">
    <property type="entry name" value="CARBOXYMUCONOLACTONE DECARBOXYLASE-LIKE DOMAIN-CONTAINING PROTEIN"/>
    <property type="match status" value="1"/>
</dbReference>
<dbReference type="InterPro" id="IPR004675">
    <property type="entry name" value="AhpD_core"/>
</dbReference>
<dbReference type="Gene3D" id="1.20.1290.10">
    <property type="entry name" value="AhpD-like"/>
    <property type="match status" value="1"/>
</dbReference>
<evidence type="ECO:0000313" key="2">
    <source>
        <dbReference type="EMBL" id="SCF28874.1"/>
    </source>
</evidence>
<keyword evidence="2" id="KW-0560">Oxidoreductase</keyword>
<dbReference type="Proteomes" id="UP000198864">
    <property type="component" value="Unassembled WGS sequence"/>
</dbReference>
<dbReference type="InterPro" id="IPR003779">
    <property type="entry name" value="CMD-like"/>
</dbReference>